<evidence type="ECO:0000313" key="2">
    <source>
        <dbReference type="EMBL" id="SFK18603.1"/>
    </source>
</evidence>
<feature type="transmembrane region" description="Helical" evidence="1">
    <location>
        <begin position="62"/>
        <end position="82"/>
    </location>
</feature>
<dbReference type="EMBL" id="FOSF01000034">
    <property type="protein sequence ID" value="SFK18603.1"/>
    <property type="molecule type" value="Genomic_DNA"/>
</dbReference>
<keyword evidence="1" id="KW-1133">Transmembrane helix</keyword>
<dbReference type="Proteomes" id="UP000243374">
    <property type="component" value="Unassembled WGS sequence"/>
</dbReference>
<evidence type="ECO:0000313" key="3">
    <source>
        <dbReference type="Proteomes" id="UP000243374"/>
    </source>
</evidence>
<keyword evidence="3" id="KW-1185">Reference proteome</keyword>
<name>A0A662ZA36_9GAMM</name>
<proteinExistence type="predicted"/>
<organism evidence="2 3">
    <name type="scientific">Succinivibrio dextrinosolvens</name>
    <dbReference type="NCBI Taxonomy" id="83771"/>
    <lineage>
        <taxon>Bacteria</taxon>
        <taxon>Pseudomonadati</taxon>
        <taxon>Pseudomonadota</taxon>
        <taxon>Gammaproteobacteria</taxon>
        <taxon>Aeromonadales</taxon>
        <taxon>Succinivibrionaceae</taxon>
        <taxon>Succinivibrio</taxon>
    </lineage>
</organism>
<dbReference type="AlphaFoldDB" id="A0A662ZA36"/>
<keyword evidence="1" id="KW-0812">Transmembrane</keyword>
<protein>
    <submittedName>
        <fullName evidence="2">Uncharacterized protein</fullName>
    </submittedName>
</protein>
<reference evidence="2 3" key="1">
    <citation type="submission" date="2016-10" db="EMBL/GenBank/DDBJ databases">
        <authorList>
            <person name="Varghese N."/>
            <person name="Submissions S."/>
        </authorList>
    </citation>
    <scope>NUCLEOTIDE SEQUENCE [LARGE SCALE GENOMIC DNA]</scope>
    <source>
        <strain evidence="2 3">22B</strain>
    </source>
</reference>
<gene>
    <name evidence="2" type="ORF">SAMN04487865_103423</name>
</gene>
<evidence type="ECO:0000256" key="1">
    <source>
        <dbReference type="SAM" id="Phobius"/>
    </source>
</evidence>
<keyword evidence="1" id="KW-0472">Membrane</keyword>
<sequence>MTTDSIETDNIKKIYKKVDELVNKYVGKISIEDIEDSSEEDDKSTDEKTLEQKTKEKLHKDFIKYLLSEVYFFKIFILLLLAPSGLTKNDFALYLMDGKYETKTDKNGRVRTPEDQIKRNVTYIEKDVAHLSALLHLFYPTERDALEIVPKIDKTRSRQIRYGFRNYDVARKLFSGLINFEGELQSSPEVTKKQRNEIADQCIEYILKEADSDSEILNKTYKNTLISLIKAIQNKTLCKLSFCSIDEVDEDSDYDYLFFLPLMIRDATAKELDWNLFIQDNHSDQDTLFKYLKMLDLESDYVVYGLRFDGNYKGENVEWYRNAETDSIPLNIIQQLKLTKHNLTEKGLNETEFYQYATHPIYNLNPYRNLCREDFYLLLPTEFYKKIPSDIRTECFNYQYETWGTPQDKAKDWIKSCVEFFKNSNYILGWGEDGPEGFNLTYYSENAEYSLVKCKNYVEFLNRLNQSHIILPDDALPRELVDRQRFMFVKSFIRKDFIASPHLIQQYEKKLIIPVYEVTPAEDVYQESASEYEINKLRTYLSKFKFYYLDEMLYTKISPNIFCKAICNIEAYYDACEFKITKRGIPLSVYQQNGEHYLIYWAYLTQLNNLNDKKGKQITWENTKGCIELANEFILASNPTTNGQLDVSEKMDLTLQTIPLRKVVKIYCPESAYLSDRAQQKLHNYVDKELKLSTDPRIDDITKISRTYYVSFDSDEFLYSLYLPDSFTNVKTYRDINDFLYDCSFDIPDVVRSSLSLKENEYIAENHSLSFIKFETYKRSDVIRFLHEHVGRVFYLDTSEYMDDPLRIFAELSNDCSKLKTTVPSMWETLGTF</sequence>
<dbReference type="OrthoDB" id="9816629at2"/>
<accession>A0A662ZA36</accession>
<dbReference type="RefSeq" id="WP_074840948.1">
    <property type="nucleotide sequence ID" value="NZ_CP047056.1"/>
</dbReference>